<protein>
    <submittedName>
        <fullName evidence="1">Uncharacterized protein</fullName>
    </submittedName>
</protein>
<keyword evidence="2" id="KW-1185">Reference proteome</keyword>
<evidence type="ECO:0000313" key="2">
    <source>
        <dbReference type="Proteomes" id="UP000026961"/>
    </source>
</evidence>
<dbReference type="AlphaFoldDB" id="A0A0D9Z1V1"/>
<proteinExistence type="predicted"/>
<reference evidence="1" key="2">
    <citation type="submission" date="2018-05" db="EMBL/GenBank/DDBJ databases">
        <title>OgluRS3 (Oryza glumaepatula Reference Sequence Version 3).</title>
        <authorList>
            <person name="Zhang J."/>
            <person name="Kudrna D."/>
            <person name="Lee S."/>
            <person name="Talag J."/>
            <person name="Welchert J."/>
            <person name="Wing R.A."/>
        </authorList>
    </citation>
    <scope>NUCLEOTIDE SEQUENCE [LARGE SCALE GENOMIC DNA]</scope>
</reference>
<dbReference type="Proteomes" id="UP000026961">
    <property type="component" value="Chromosome 3"/>
</dbReference>
<dbReference type="EnsemblPlants" id="OGLUM03G03050.1">
    <property type="protein sequence ID" value="OGLUM03G03050.1"/>
    <property type="gene ID" value="OGLUM03G03050"/>
</dbReference>
<name>A0A0D9Z1V1_9ORYZ</name>
<dbReference type="HOGENOM" id="CLU_2531137_0_0_1"/>
<dbReference type="Gramene" id="OGLUM03G03050.1">
    <property type="protein sequence ID" value="OGLUM03G03050.1"/>
    <property type="gene ID" value="OGLUM03G03050"/>
</dbReference>
<reference evidence="1" key="1">
    <citation type="submission" date="2015-04" db="UniProtKB">
        <authorList>
            <consortium name="EnsemblPlants"/>
        </authorList>
    </citation>
    <scope>IDENTIFICATION</scope>
</reference>
<evidence type="ECO:0000313" key="1">
    <source>
        <dbReference type="EnsemblPlants" id="OGLUM03G03050.1"/>
    </source>
</evidence>
<organism evidence="1">
    <name type="scientific">Oryza glumipatula</name>
    <dbReference type="NCBI Taxonomy" id="40148"/>
    <lineage>
        <taxon>Eukaryota</taxon>
        <taxon>Viridiplantae</taxon>
        <taxon>Streptophyta</taxon>
        <taxon>Embryophyta</taxon>
        <taxon>Tracheophyta</taxon>
        <taxon>Spermatophyta</taxon>
        <taxon>Magnoliopsida</taxon>
        <taxon>Liliopsida</taxon>
        <taxon>Poales</taxon>
        <taxon>Poaceae</taxon>
        <taxon>BOP clade</taxon>
        <taxon>Oryzoideae</taxon>
        <taxon>Oryzeae</taxon>
        <taxon>Oryzinae</taxon>
        <taxon>Oryza</taxon>
    </lineage>
</organism>
<accession>A0A0D9Z1V1</accession>
<sequence length="84" mass="8907">MEGSSLVSWSGFCSCSRKAERVESKESNGEKAVSATAVMSLLLLQRGGVAVDDDEPSSEEAANCSEVCTDWPGEQHVVISVTIQ</sequence>